<keyword evidence="2" id="KW-1185">Reference proteome</keyword>
<proteinExistence type="predicted"/>
<name>A0A1W1X6L5_9BACT</name>
<reference evidence="1 2" key="1">
    <citation type="submission" date="2017-04" db="EMBL/GenBank/DDBJ databases">
        <authorList>
            <person name="Afonso C.L."/>
            <person name="Miller P.J."/>
            <person name="Scott M.A."/>
            <person name="Spackman E."/>
            <person name="Goraichik I."/>
            <person name="Dimitrov K.M."/>
            <person name="Suarez D.L."/>
            <person name="Swayne D.E."/>
        </authorList>
    </citation>
    <scope>NUCLEOTIDE SEQUENCE [LARGE SCALE GENOMIC DNA]</scope>
    <source>
        <strain evidence="1 2">DSM 13146</strain>
    </source>
</reference>
<dbReference type="Proteomes" id="UP000192783">
    <property type="component" value="Unassembled WGS sequence"/>
</dbReference>
<dbReference type="STRING" id="1121390.SAMN02746041_00687"/>
<sequence length="172" mass="18582">MKVDPPRVLAWRCPAPHRHRQAAVAAFEAPEGMEQAGSHMARIYAAALSAGATFGRVVLSGSDGDPDRFLPSGTDLLVRGKVERLIVGSGALSEQVKVQVWVTDVGTDTVLWWVEQSASSMPRPDLNLFWNVVPGGGAAPYGKLTRALANQFVDLLSDAEAQRRGCFNLDRK</sequence>
<dbReference type="AlphaFoldDB" id="A0A1W1X6L5"/>
<evidence type="ECO:0000313" key="1">
    <source>
        <dbReference type="EMBL" id="SMC19467.1"/>
    </source>
</evidence>
<accession>A0A1W1X6L5</accession>
<organism evidence="1 2">
    <name type="scientific">Desulfacinum hydrothermale DSM 13146</name>
    <dbReference type="NCBI Taxonomy" id="1121390"/>
    <lineage>
        <taxon>Bacteria</taxon>
        <taxon>Pseudomonadati</taxon>
        <taxon>Thermodesulfobacteriota</taxon>
        <taxon>Syntrophobacteria</taxon>
        <taxon>Syntrophobacterales</taxon>
        <taxon>Syntrophobacteraceae</taxon>
        <taxon>Desulfacinum</taxon>
    </lineage>
</organism>
<protein>
    <submittedName>
        <fullName evidence="1">Uncharacterized protein</fullName>
    </submittedName>
</protein>
<dbReference type="EMBL" id="FWXF01000002">
    <property type="protein sequence ID" value="SMC19467.1"/>
    <property type="molecule type" value="Genomic_DNA"/>
</dbReference>
<evidence type="ECO:0000313" key="2">
    <source>
        <dbReference type="Proteomes" id="UP000192783"/>
    </source>
</evidence>
<gene>
    <name evidence="1" type="ORF">SAMN02746041_00687</name>
</gene>